<accession>A0AB38C9M0</accession>
<protein>
    <submittedName>
        <fullName evidence="2">Probable addiction module antidote protein</fullName>
    </submittedName>
</protein>
<gene>
    <name evidence="2" type="ORF">SAMN03097694_3144</name>
</gene>
<comment type="caution">
    <text evidence="2">The sequence shown here is derived from an EMBL/GenBank/DDBJ whole genome shotgun (WGS) entry which is preliminary data.</text>
</comment>
<dbReference type="InterPro" id="IPR014057">
    <property type="entry name" value="HI1420"/>
</dbReference>
<name>A0AB38C9M0_9BURK</name>
<sequence>MKEDVKQVMNKPARDRSHDEAMAELYRDDPAFALELINNILVDGDHGELLAVLRQLTRAFGGVPAVAQAAKLNPTQLYRTLSPDGNPSLSTLTAILDAMGLRLAVEPRQPERPFSAPAA</sequence>
<proteinExistence type="predicted"/>
<dbReference type="Proteomes" id="UP000182489">
    <property type="component" value="Unassembled WGS sequence"/>
</dbReference>
<feature type="region of interest" description="Disordered" evidence="1">
    <location>
        <begin position="1"/>
        <end position="20"/>
    </location>
</feature>
<dbReference type="Pfam" id="PF21716">
    <property type="entry name" value="dnstrm_HI1420"/>
    <property type="match status" value="1"/>
</dbReference>
<organism evidence="2 3">
    <name type="scientific">Janthinobacterium lividum</name>
    <dbReference type="NCBI Taxonomy" id="29581"/>
    <lineage>
        <taxon>Bacteria</taxon>
        <taxon>Pseudomonadati</taxon>
        <taxon>Pseudomonadota</taxon>
        <taxon>Betaproteobacteria</taxon>
        <taxon>Burkholderiales</taxon>
        <taxon>Oxalobacteraceae</taxon>
        <taxon>Janthinobacterium</taxon>
    </lineage>
</organism>
<evidence type="ECO:0000313" key="2">
    <source>
        <dbReference type="EMBL" id="SFX76692.1"/>
    </source>
</evidence>
<dbReference type="PANTHER" id="PTHR40275">
    <property type="entry name" value="SSL7038 PROTEIN"/>
    <property type="match status" value="1"/>
</dbReference>
<dbReference type="PANTHER" id="PTHR40275:SF1">
    <property type="entry name" value="SSL7038 PROTEIN"/>
    <property type="match status" value="1"/>
</dbReference>
<evidence type="ECO:0000313" key="3">
    <source>
        <dbReference type="Proteomes" id="UP000182489"/>
    </source>
</evidence>
<reference evidence="2 3" key="1">
    <citation type="submission" date="2016-11" db="EMBL/GenBank/DDBJ databases">
        <authorList>
            <person name="Varghese N."/>
            <person name="Submissions S."/>
        </authorList>
    </citation>
    <scope>NUCLEOTIDE SEQUENCE [LARGE SCALE GENOMIC DNA]</scope>
    <source>
        <strain evidence="2 3">NFR18</strain>
    </source>
</reference>
<evidence type="ECO:0000256" key="1">
    <source>
        <dbReference type="SAM" id="MobiDB-lite"/>
    </source>
</evidence>
<dbReference type="EMBL" id="FPKH01000003">
    <property type="protein sequence ID" value="SFX76692.1"/>
    <property type="molecule type" value="Genomic_DNA"/>
</dbReference>
<dbReference type="AlphaFoldDB" id="A0AB38C9M0"/>